<protein>
    <submittedName>
        <fullName evidence="1">Uncharacterized protein</fullName>
    </submittedName>
</protein>
<sequence length="86" mass="9517">MSSIYGNVVFSDGSKANGGITVSTSWSSEKAVPKHGEYRLEFSADPKRTITVFIEGKKCKDVYVNANDVRVDMRLEYSPLKGVKIL</sequence>
<accession>A0A2G6K7H4</accession>
<name>A0A2G6K7H4_9BACT</name>
<gene>
    <name evidence="1" type="ORF">CSA56_18475</name>
</gene>
<reference evidence="1 2" key="1">
    <citation type="submission" date="2017-10" db="EMBL/GenBank/DDBJ databases">
        <title>Novel microbial diversity and functional potential in the marine mammal oral microbiome.</title>
        <authorList>
            <person name="Dudek N.K."/>
            <person name="Sun C.L."/>
            <person name="Burstein D."/>
            <person name="Kantor R.S."/>
            <person name="Aliaga Goltsman D.S."/>
            <person name="Bik E.M."/>
            <person name="Thomas B.C."/>
            <person name="Banfield J.F."/>
            <person name="Relman D.A."/>
        </authorList>
    </citation>
    <scope>NUCLEOTIDE SEQUENCE [LARGE SCALE GENOMIC DNA]</scope>
    <source>
        <strain evidence="1">DOLJORAL78_47_16</strain>
    </source>
</reference>
<evidence type="ECO:0000313" key="1">
    <source>
        <dbReference type="EMBL" id="PIE31360.1"/>
    </source>
</evidence>
<evidence type="ECO:0000313" key="2">
    <source>
        <dbReference type="Proteomes" id="UP000230821"/>
    </source>
</evidence>
<organism evidence="1 2">
    <name type="scientific">candidate division KSB3 bacterium</name>
    <dbReference type="NCBI Taxonomy" id="2044937"/>
    <lineage>
        <taxon>Bacteria</taxon>
        <taxon>candidate division KSB3</taxon>
    </lineage>
</organism>
<dbReference type="Proteomes" id="UP000230821">
    <property type="component" value="Unassembled WGS sequence"/>
</dbReference>
<proteinExistence type="predicted"/>
<dbReference type="AlphaFoldDB" id="A0A2G6K7H4"/>
<dbReference type="EMBL" id="PDSK01000150">
    <property type="protein sequence ID" value="PIE31360.1"/>
    <property type="molecule type" value="Genomic_DNA"/>
</dbReference>
<comment type="caution">
    <text evidence="1">The sequence shown here is derived from an EMBL/GenBank/DDBJ whole genome shotgun (WGS) entry which is preliminary data.</text>
</comment>